<protein>
    <submittedName>
        <fullName evidence="2">Uncharacterized protein</fullName>
    </submittedName>
</protein>
<name>A0ABZ1AR42_AROEV</name>
<gene>
    <name evidence="1" type="ORF">U5817_09500</name>
    <name evidence="2" type="ORF">U5817_09850</name>
</gene>
<evidence type="ECO:0000313" key="3">
    <source>
        <dbReference type="Proteomes" id="UP001626593"/>
    </source>
</evidence>
<sequence>MLLTHRKAREDLNDGREHKAPAFSPLKVIQALHMAHGRSPIKTAKKALPR</sequence>
<organism evidence="2 3">
    <name type="scientific">Aromatoleum evansii</name>
    <name type="common">Azoarcus evansii</name>
    <dbReference type="NCBI Taxonomy" id="59406"/>
    <lineage>
        <taxon>Bacteria</taxon>
        <taxon>Pseudomonadati</taxon>
        <taxon>Pseudomonadota</taxon>
        <taxon>Betaproteobacteria</taxon>
        <taxon>Rhodocyclales</taxon>
        <taxon>Rhodocyclaceae</taxon>
        <taxon>Aromatoleum</taxon>
    </lineage>
</organism>
<evidence type="ECO:0000313" key="2">
    <source>
        <dbReference type="EMBL" id="WRL48329.1"/>
    </source>
</evidence>
<accession>A0ABZ1AR42</accession>
<dbReference type="Proteomes" id="UP001626593">
    <property type="component" value="Chromosome"/>
</dbReference>
<evidence type="ECO:0000313" key="1">
    <source>
        <dbReference type="EMBL" id="WRL48259.1"/>
    </source>
</evidence>
<dbReference type="EMBL" id="CP141259">
    <property type="protein sequence ID" value="WRL48329.1"/>
    <property type="molecule type" value="Genomic_DNA"/>
</dbReference>
<reference evidence="2 3" key="1">
    <citation type="submission" date="2023-12" db="EMBL/GenBank/DDBJ databases">
        <title>A. evansii MAY27, complete genome.</title>
        <authorList>
            <person name="Wang Y."/>
        </authorList>
    </citation>
    <scope>NUCLEOTIDE SEQUENCE [LARGE SCALE GENOMIC DNA]</scope>
    <source>
        <strain evidence="2 3">MAY27</strain>
    </source>
</reference>
<dbReference type="EMBL" id="CP141259">
    <property type="protein sequence ID" value="WRL48259.1"/>
    <property type="molecule type" value="Genomic_DNA"/>
</dbReference>
<proteinExistence type="predicted"/>
<keyword evidence="3" id="KW-1185">Reference proteome</keyword>
<dbReference type="RefSeq" id="WP_407280576.1">
    <property type="nucleotide sequence ID" value="NZ_CP141259.1"/>
</dbReference>